<dbReference type="AlphaFoldDB" id="A0A0R2FYD1"/>
<reference evidence="2 3" key="1">
    <citation type="journal article" date="2015" name="Genome Announc.">
        <title>Expanding the biotechnology potential of lactobacilli through comparative genomics of 213 strains and associated genera.</title>
        <authorList>
            <person name="Sun Z."/>
            <person name="Harris H.M."/>
            <person name="McCann A."/>
            <person name="Guo C."/>
            <person name="Argimon S."/>
            <person name="Zhang W."/>
            <person name="Yang X."/>
            <person name="Jeffery I.B."/>
            <person name="Cooney J.C."/>
            <person name="Kagawa T.F."/>
            <person name="Liu W."/>
            <person name="Song Y."/>
            <person name="Salvetti E."/>
            <person name="Wrobel A."/>
            <person name="Rasinkangas P."/>
            <person name="Parkhill J."/>
            <person name="Rea M.C."/>
            <person name="O'Sullivan O."/>
            <person name="Ritari J."/>
            <person name="Douillard F.P."/>
            <person name="Paul Ross R."/>
            <person name="Yang R."/>
            <person name="Briner A.E."/>
            <person name="Felis G.E."/>
            <person name="de Vos W.M."/>
            <person name="Barrangou R."/>
            <person name="Klaenhammer T.R."/>
            <person name="Caufield P.W."/>
            <person name="Cui Y."/>
            <person name="Zhang H."/>
            <person name="O'Toole P.W."/>
        </authorList>
    </citation>
    <scope>NUCLEOTIDE SEQUENCE [LARGE SCALE GENOMIC DNA]</scope>
    <source>
        <strain evidence="2 3">DSM 20190</strain>
    </source>
</reference>
<evidence type="ECO:0000313" key="3">
    <source>
        <dbReference type="Proteomes" id="UP000051296"/>
    </source>
</evidence>
<dbReference type="PATRIC" id="fig|1123500.6.peg.259"/>
<evidence type="ECO:0000256" key="1">
    <source>
        <dbReference type="SAM" id="Phobius"/>
    </source>
</evidence>
<accession>A0A0R2FYD1</accession>
<sequence length="310" mass="34343">MKSSEKLALALGSAVLILGIFITAYVSHQRSISNYVQQQQAATDAQQLQSTQMATQAVARLNDQQKIALALLQPAVANISSKSADELLNNLHTIQQLPGGMQDGAVTTVNATLLNNQVVTDAPEGTRTYGLDASYGPKMYATISGNTIYVFLGHDTQSFKSLNDKSNINLIKASLVELYQQYGDTDKFREFQNLVNIRKPVAMMQMNPKVAAAMVLLNVTQGSFDTANFHGKLRLVSLKPEENSQHYTQELSGFDGNKKIGIKYNATDVEFSSYDEETKQYKSAETIKMTDIFNRYGRERVQKIIDILPK</sequence>
<organism evidence="2 3">
    <name type="scientific">Weissella halotolerans DSM 20190</name>
    <dbReference type="NCBI Taxonomy" id="1123500"/>
    <lineage>
        <taxon>Bacteria</taxon>
        <taxon>Bacillati</taxon>
        <taxon>Bacillota</taxon>
        <taxon>Bacilli</taxon>
        <taxon>Lactobacillales</taxon>
        <taxon>Lactobacillaceae</taxon>
        <taxon>Weissella</taxon>
    </lineage>
</organism>
<gene>
    <name evidence="2" type="ORF">IV68_GL000260</name>
</gene>
<name>A0A0R2FYD1_9LACO</name>
<comment type="caution">
    <text evidence="2">The sequence shown here is derived from an EMBL/GenBank/DDBJ whole genome shotgun (WGS) entry which is preliminary data.</text>
</comment>
<keyword evidence="1" id="KW-0812">Transmembrane</keyword>
<dbReference type="STRING" id="1123500.GCA_000420365_00243"/>
<protein>
    <submittedName>
        <fullName evidence="2">Uncharacterized protein</fullName>
    </submittedName>
</protein>
<evidence type="ECO:0000313" key="2">
    <source>
        <dbReference type="EMBL" id="KRN33458.1"/>
    </source>
</evidence>
<feature type="transmembrane region" description="Helical" evidence="1">
    <location>
        <begin position="7"/>
        <end position="26"/>
    </location>
</feature>
<keyword evidence="1" id="KW-1133">Transmembrane helix</keyword>
<dbReference type="EMBL" id="JQAX01000001">
    <property type="protein sequence ID" value="KRN33458.1"/>
    <property type="molecule type" value="Genomic_DNA"/>
</dbReference>
<dbReference type="RefSeq" id="WP_022791045.1">
    <property type="nucleotide sequence ID" value="NZ_ATUU01000001.1"/>
</dbReference>
<dbReference type="Proteomes" id="UP000051296">
    <property type="component" value="Unassembled WGS sequence"/>
</dbReference>
<keyword evidence="3" id="KW-1185">Reference proteome</keyword>
<dbReference type="InParanoid" id="A0A0R2FYD1"/>
<keyword evidence="1" id="KW-0472">Membrane</keyword>
<proteinExistence type="predicted"/>